<dbReference type="InterPro" id="IPR025646">
    <property type="entry name" value="DUF4350"/>
</dbReference>
<feature type="domain" description="DUF4350" evidence="2">
    <location>
        <begin position="40"/>
        <end position="231"/>
    </location>
</feature>
<protein>
    <submittedName>
        <fullName evidence="3">DUF4350 domain-containing protein</fullName>
    </submittedName>
</protein>
<accession>A0ABS6VY63</accession>
<evidence type="ECO:0000259" key="2">
    <source>
        <dbReference type="Pfam" id="PF14258"/>
    </source>
</evidence>
<evidence type="ECO:0000313" key="3">
    <source>
        <dbReference type="EMBL" id="MBW2960518.1"/>
    </source>
</evidence>
<organism evidence="3 4">
    <name type="scientific">Mesonia aestuariivivens</name>
    <dbReference type="NCBI Taxonomy" id="2796128"/>
    <lineage>
        <taxon>Bacteria</taxon>
        <taxon>Pseudomonadati</taxon>
        <taxon>Bacteroidota</taxon>
        <taxon>Flavobacteriia</taxon>
        <taxon>Flavobacteriales</taxon>
        <taxon>Flavobacteriaceae</taxon>
        <taxon>Mesonia</taxon>
    </lineage>
</organism>
<proteinExistence type="predicted"/>
<evidence type="ECO:0000313" key="4">
    <source>
        <dbReference type="Proteomes" id="UP000719267"/>
    </source>
</evidence>
<keyword evidence="1" id="KW-0472">Membrane</keyword>
<keyword evidence="1" id="KW-0812">Transmembrane</keyword>
<evidence type="ECO:0000256" key="1">
    <source>
        <dbReference type="SAM" id="Phobius"/>
    </source>
</evidence>
<dbReference type="Pfam" id="PF14258">
    <property type="entry name" value="DUF4350"/>
    <property type="match status" value="1"/>
</dbReference>
<reference evidence="3 4" key="1">
    <citation type="submission" date="2021-07" db="EMBL/GenBank/DDBJ databases">
        <title>Mesonia aestuariivivens sp. nov., isolated from a tidal flat.</title>
        <authorList>
            <person name="Kim Y.-O."/>
            <person name="Yoon J.-H."/>
        </authorList>
    </citation>
    <scope>NUCLEOTIDE SEQUENCE [LARGE SCALE GENOMIC DNA]</scope>
    <source>
        <strain evidence="3 4">JHPTF-M18</strain>
    </source>
</reference>
<gene>
    <name evidence="3" type="ORF">KW502_01735</name>
</gene>
<keyword evidence="1" id="KW-1133">Transmembrane helix</keyword>
<keyword evidence="4" id="KW-1185">Reference proteome</keyword>
<dbReference type="RefSeq" id="WP_219038809.1">
    <property type="nucleotide sequence ID" value="NZ_JAHWDF010000002.1"/>
</dbReference>
<comment type="caution">
    <text evidence="3">The sequence shown here is derived from an EMBL/GenBank/DDBJ whole genome shotgun (WGS) entry which is preliminary data.</text>
</comment>
<dbReference type="Proteomes" id="UP000719267">
    <property type="component" value="Unassembled WGS sequence"/>
</dbReference>
<sequence>MGRSYKIILGTLLFLLAALVFLEANQKDPVNWFPSYSRTDKIPFGTYVFYEQLQENFEVNNVNIPPFEFLADSTKTGTYFFLNDAVGLDKIEIKRLLTWVEKGNTAVVSADYISYSLLDTLKITTAEKIKKNGLNNLPQYNFANKKLKNNNYYELNRDQTFFYFDSLKGSKQKVLGFGRLKDDTSKPKDSLTNFIENKFGKGKFLLHTSPQTFSNFFLLQENNQEYAEKFLAYIDTQKPIYWDNHYKNGKIIRTSPLYILLGNRYFKWAYYFVIIAVVLFIFFEGKRKQKSIPVIKPLRNQTYEYTQTIAGMYLDQKDYRTIARKIRDQFFIFIYREFKVNVKEQKNYRALLKQQTEVSASEIDELFTKIKKIEVKPSFTKKNIEELNRLIIEFKKNI</sequence>
<name>A0ABS6VY63_9FLAO</name>
<dbReference type="EMBL" id="JAHWDF010000002">
    <property type="protein sequence ID" value="MBW2960518.1"/>
    <property type="molecule type" value="Genomic_DNA"/>
</dbReference>
<feature type="transmembrane region" description="Helical" evidence="1">
    <location>
        <begin position="265"/>
        <end position="283"/>
    </location>
</feature>